<sequence length="379" mass="41471">MRTEPFDKTNENERTEEAWRKLQAKLAGEKAGGQWAAWAEAAKRAEQDKQRQSGAEDGLVFGSAEWPAQEKPAGVAVPASAAGAEQPVRSRMRMSRRRKWGAAAAACLLLGTVIVTPAGNQALAAILNQFRAQQITVVNEADLRSLFENVAGSEAGIRETVNKFGTYTTQSGQVEGEFTPEEAERLLGYKLTGDVAEGKKISISPSTTVTFKLNVDEVNAVMKRLGATTLMPEAIDGKPVTLELGERVYYDQYALGGKNDQWAYLYEQKAPVVTVDPSVPIEEALNAVLDFPLLPDYLKRDLQQSQILEGKLPIPMIEGQQTEKLDVEGTQIVLTTDGDGAGTHYRAAWIHDGRLFEFDGGDQFKTREAMLQKIGELIA</sequence>
<accession>A0ABV5L1Q8</accession>
<reference evidence="2 3" key="1">
    <citation type="submission" date="2024-09" db="EMBL/GenBank/DDBJ databases">
        <authorList>
            <person name="Sun Q."/>
            <person name="Mori K."/>
        </authorList>
    </citation>
    <scope>NUCLEOTIDE SEQUENCE [LARGE SCALE GENOMIC DNA]</scope>
    <source>
        <strain evidence="2 3">TISTR 2452</strain>
    </source>
</reference>
<dbReference type="RefSeq" id="WP_377503107.1">
    <property type="nucleotide sequence ID" value="NZ_JBHMDO010000056.1"/>
</dbReference>
<feature type="transmembrane region" description="Helical" evidence="1">
    <location>
        <begin position="100"/>
        <end position="119"/>
    </location>
</feature>
<gene>
    <name evidence="2" type="ORF">ACFFSY_34610</name>
</gene>
<evidence type="ECO:0000313" key="3">
    <source>
        <dbReference type="Proteomes" id="UP001589747"/>
    </source>
</evidence>
<keyword evidence="1" id="KW-1133">Transmembrane helix</keyword>
<evidence type="ECO:0000256" key="1">
    <source>
        <dbReference type="SAM" id="Phobius"/>
    </source>
</evidence>
<protein>
    <recommendedName>
        <fullName evidence="4">DUF4367 domain-containing protein</fullName>
    </recommendedName>
</protein>
<dbReference type="EMBL" id="JBHMDO010000056">
    <property type="protein sequence ID" value="MFB9331095.1"/>
    <property type="molecule type" value="Genomic_DNA"/>
</dbReference>
<comment type="caution">
    <text evidence="2">The sequence shown here is derived from an EMBL/GenBank/DDBJ whole genome shotgun (WGS) entry which is preliminary data.</text>
</comment>
<keyword evidence="1" id="KW-0812">Transmembrane</keyword>
<evidence type="ECO:0008006" key="4">
    <source>
        <dbReference type="Google" id="ProtNLM"/>
    </source>
</evidence>
<keyword evidence="3" id="KW-1185">Reference proteome</keyword>
<organism evidence="2 3">
    <name type="scientific">Paenibacillus aurantiacus</name>
    <dbReference type="NCBI Taxonomy" id="1936118"/>
    <lineage>
        <taxon>Bacteria</taxon>
        <taxon>Bacillati</taxon>
        <taxon>Bacillota</taxon>
        <taxon>Bacilli</taxon>
        <taxon>Bacillales</taxon>
        <taxon>Paenibacillaceae</taxon>
        <taxon>Paenibacillus</taxon>
    </lineage>
</organism>
<proteinExistence type="predicted"/>
<keyword evidence="1" id="KW-0472">Membrane</keyword>
<evidence type="ECO:0000313" key="2">
    <source>
        <dbReference type="EMBL" id="MFB9331095.1"/>
    </source>
</evidence>
<name>A0ABV5L1Q8_9BACL</name>
<dbReference type="Proteomes" id="UP001589747">
    <property type="component" value="Unassembled WGS sequence"/>
</dbReference>